<accession>A0A8X8IHV0</accession>
<dbReference type="GO" id="GO:0005524">
    <property type="term" value="F:ATP binding"/>
    <property type="evidence" value="ECO:0007669"/>
    <property type="project" value="UniProtKB-KW"/>
</dbReference>
<dbReference type="PANTHER" id="PTHR13504:SF38">
    <property type="entry name" value="FIDO DOMAIN-CONTAINING PROTEIN"/>
    <property type="match status" value="1"/>
</dbReference>
<feature type="site" description="Important for autoinhibition of adenylyltransferase activity" evidence="5">
    <location>
        <position position="60"/>
    </location>
</feature>
<feature type="binding site" evidence="4">
    <location>
        <begin position="203"/>
        <end position="210"/>
    </location>
    <ligand>
        <name>ATP</name>
        <dbReference type="ChEBI" id="CHEBI:30616"/>
    </ligand>
</feature>
<feature type="glycosylation site" description="N-linked (GlcNAc...) asparagine" evidence="6">
    <location>
        <position position="102"/>
    </location>
</feature>
<sequence length="355" mass="41333">MHISKLDFNNMDMQKVIQLIGKIDAFKGRWGSIENKSDRYLRELRKIATIESIGSSTRIEGAVLTDEEVQQLVNNIRITEFKSRDEEEVFGYYEALDIILDNASSIELSESYILQMHAILLKYSSKDQRHKGAYKNLPNSVVANYPDGNQRTIFNTTAPHLTQKEMQEMIDWVNTAIQQSSVHPLLVIGLCVYEFLSIHPFQDGNGRTSRLLTTLLLLRTGYEFAQYISFEHIIEERKKEYYRVLMHDQQLRGTDKEIISEWMLFFLSSLEILIEKLEAKYASYKERGNYINERQQQIIQYIEEKQPVKLNDIVKGLPDLSVHTIKKDLQLLVQQQMISKAGEKKGTVYIKRLNT</sequence>
<dbReference type="PROSITE" id="PS51459">
    <property type="entry name" value="FIDO"/>
    <property type="match status" value="1"/>
</dbReference>
<feature type="binding site" evidence="4">
    <location>
        <begin position="241"/>
        <end position="242"/>
    </location>
    <ligand>
        <name>ATP</name>
        <dbReference type="ChEBI" id="CHEBI:30616"/>
    </ligand>
</feature>
<keyword evidence="4" id="KW-0067">ATP-binding</keyword>
<dbReference type="InterPro" id="IPR040198">
    <property type="entry name" value="Fido_containing"/>
</dbReference>
<evidence type="ECO:0000259" key="7">
    <source>
        <dbReference type="PROSITE" id="PS51459"/>
    </source>
</evidence>
<name>A0A8X8IHV0_9BACT</name>
<dbReference type="PANTHER" id="PTHR13504">
    <property type="entry name" value="FIDO DOMAIN-CONTAINING PROTEIN DDB_G0283145"/>
    <property type="match status" value="1"/>
</dbReference>
<evidence type="ECO:0000256" key="4">
    <source>
        <dbReference type="PIRSR" id="PIRSR640198-2"/>
    </source>
</evidence>
<dbReference type="Gene3D" id="1.10.3290.10">
    <property type="entry name" value="Fido-like domain"/>
    <property type="match status" value="1"/>
</dbReference>
<dbReference type="InterPro" id="IPR003812">
    <property type="entry name" value="Fido"/>
</dbReference>
<dbReference type="RefSeq" id="WP_092724034.1">
    <property type="nucleotide sequence ID" value="NZ_FNNO01000009.1"/>
</dbReference>
<dbReference type="InterPro" id="IPR036597">
    <property type="entry name" value="Fido-like_dom_sf"/>
</dbReference>
<keyword evidence="4" id="KW-0547">Nucleotide-binding</keyword>
<dbReference type="Pfam" id="PF02661">
    <property type="entry name" value="Fic"/>
    <property type="match status" value="1"/>
</dbReference>
<evidence type="ECO:0000313" key="9">
    <source>
        <dbReference type="Proteomes" id="UP000198711"/>
    </source>
</evidence>
<dbReference type="InterPro" id="IPR001034">
    <property type="entry name" value="DeoR_HTH"/>
</dbReference>
<dbReference type="SUPFAM" id="SSF140931">
    <property type="entry name" value="Fic-like"/>
    <property type="match status" value="1"/>
</dbReference>
<gene>
    <name evidence="8" type="ORF">SAMN05444410_10925</name>
</gene>
<evidence type="ECO:0000313" key="8">
    <source>
        <dbReference type="EMBL" id="SDX09617.1"/>
    </source>
</evidence>
<evidence type="ECO:0000256" key="6">
    <source>
        <dbReference type="PIRSR" id="PIRSR640198-4"/>
    </source>
</evidence>
<dbReference type="SUPFAM" id="SSF46785">
    <property type="entry name" value="Winged helix' DNA-binding domain"/>
    <property type="match status" value="1"/>
</dbReference>
<feature type="active site" evidence="3">
    <location>
        <position position="199"/>
    </location>
</feature>
<evidence type="ECO:0000256" key="1">
    <source>
        <dbReference type="ARBA" id="ARBA00023015"/>
    </source>
</evidence>
<dbReference type="Pfam" id="PF08220">
    <property type="entry name" value="HTH_DeoR"/>
    <property type="match status" value="1"/>
</dbReference>
<evidence type="ECO:0000256" key="2">
    <source>
        <dbReference type="ARBA" id="ARBA00023163"/>
    </source>
</evidence>
<protein>
    <submittedName>
        <fullName evidence="8">Fic family protein</fullName>
    </submittedName>
</protein>
<organism evidence="8 9">
    <name type="scientific">Hydrobacter penzbergensis</name>
    <dbReference type="NCBI Taxonomy" id="1235997"/>
    <lineage>
        <taxon>Bacteria</taxon>
        <taxon>Pseudomonadati</taxon>
        <taxon>Bacteroidota</taxon>
        <taxon>Chitinophagia</taxon>
        <taxon>Chitinophagales</taxon>
        <taxon>Chitinophagaceae</taxon>
        <taxon>Hydrobacter</taxon>
    </lineage>
</organism>
<evidence type="ECO:0000256" key="5">
    <source>
        <dbReference type="PIRSR" id="PIRSR640198-3"/>
    </source>
</evidence>
<dbReference type="Proteomes" id="UP000198711">
    <property type="component" value="Unassembled WGS sequence"/>
</dbReference>
<feature type="domain" description="Fido" evidence="7">
    <location>
        <begin position="108"/>
        <end position="268"/>
    </location>
</feature>
<dbReference type="GO" id="GO:0003700">
    <property type="term" value="F:DNA-binding transcription factor activity"/>
    <property type="evidence" value="ECO:0007669"/>
    <property type="project" value="InterPro"/>
</dbReference>
<keyword evidence="2" id="KW-0804">Transcription</keyword>
<dbReference type="EMBL" id="FNNO01000009">
    <property type="protein sequence ID" value="SDX09617.1"/>
    <property type="molecule type" value="Genomic_DNA"/>
</dbReference>
<keyword evidence="9" id="KW-1185">Reference proteome</keyword>
<evidence type="ECO:0000256" key="3">
    <source>
        <dbReference type="PIRSR" id="PIRSR640198-1"/>
    </source>
</evidence>
<dbReference type="AlphaFoldDB" id="A0A8X8IHV0"/>
<keyword evidence="1" id="KW-0805">Transcription regulation</keyword>
<comment type="caution">
    <text evidence="8">The sequence shown here is derived from an EMBL/GenBank/DDBJ whole genome shotgun (WGS) entry which is preliminary data.</text>
</comment>
<dbReference type="InterPro" id="IPR036390">
    <property type="entry name" value="WH_DNA-bd_sf"/>
</dbReference>
<proteinExistence type="predicted"/>
<reference evidence="8 9" key="1">
    <citation type="submission" date="2016-10" db="EMBL/GenBank/DDBJ databases">
        <authorList>
            <person name="Varghese N."/>
            <person name="Submissions S."/>
        </authorList>
    </citation>
    <scope>NUCLEOTIDE SEQUENCE [LARGE SCALE GENOMIC DNA]</scope>
    <source>
        <strain evidence="8 9">DSM 25353</strain>
    </source>
</reference>